<dbReference type="InterPro" id="IPR025283">
    <property type="entry name" value="DUF4042"/>
</dbReference>
<protein>
    <recommendedName>
        <fullName evidence="1">DUF4042 domain-containing protein</fullName>
    </recommendedName>
</protein>
<evidence type="ECO:0000313" key="3">
    <source>
        <dbReference type="Proteomes" id="UP000298416"/>
    </source>
</evidence>
<dbReference type="EMBL" id="PNBA02000008">
    <property type="protein sequence ID" value="KAG6415889.1"/>
    <property type="molecule type" value="Genomic_DNA"/>
</dbReference>
<name>A0A8X8ZTU6_SALSN</name>
<dbReference type="InterPro" id="IPR016024">
    <property type="entry name" value="ARM-type_fold"/>
</dbReference>
<dbReference type="Gene3D" id="1.25.10.10">
    <property type="entry name" value="Leucine-rich Repeat Variant"/>
    <property type="match status" value="2"/>
</dbReference>
<dbReference type="PANTHER" id="PTHR13366">
    <property type="entry name" value="MALARIA ANTIGEN-RELATED"/>
    <property type="match status" value="1"/>
</dbReference>
<accession>A0A8X8ZTU6</accession>
<dbReference type="PANTHER" id="PTHR13366:SF0">
    <property type="entry name" value="HEAT REPEAT-CONTAINING PROTEIN 6"/>
    <property type="match status" value="1"/>
</dbReference>
<dbReference type="SUPFAM" id="SSF48371">
    <property type="entry name" value="ARM repeat"/>
    <property type="match status" value="1"/>
</dbReference>
<evidence type="ECO:0000313" key="2">
    <source>
        <dbReference type="EMBL" id="KAG6415889.1"/>
    </source>
</evidence>
<proteinExistence type="predicted"/>
<dbReference type="InterPro" id="IPR052107">
    <property type="entry name" value="HEAT6"/>
</dbReference>
<dbReference type="Proteomes" id="UP000298416">
    <property type="component" value="Unassembled WGS sequence"/>
</dbReference>
<organism evidence="2">
    <name type="scientific">Salvia splendens</name>
    <name type="common">Scarlet sage</name>
    <dbReference type="NCBI Taxonomy" id="180675"/>
    <lineage>
        <taxon>Eukaryota</taxon>
        <taxon>Viridiplantae</taxon>
        <taxon>Streptophyta</taxon>
        <taxon>Embryophyta</taxon>
        <taxon>Tracheophyta</taxon>
        <taxon>Spermatophyta</taxon>
        <taxon>Magnoliopsida</taxon>
        <taxon>eudicotyledons</taxon>
        <taxon>Gunneridae</taxon>
        <taxon>Pentapetalae</taxon>
        <taxon>asterids</taxon>
        <taxon>lamiids</taxon>
        <taxon>Lamiales</taxon>
        <taxon>Lamiaceae</taxon>
        <taxon>Nepetoideae</taxon>
        <taxon>Mentheae</taxon>
        <taxon>Salviinae</taxon>
        <taxon>Salvia</taxon>
        <taxon>Salvia subgen. Calosphace</taxon>
        <taxon>core Calosphace</taxon>
    </lineage>
</organism>
<keyword evidence="3" id="KW-1185">Reference proteome</keyword>
<dbReference type="InterPro" id="IPR011989">
    <property type="entry name" value="ARM-like"/>
</dbReference>
<sequence length="1182" mass="130389">MSSSAVRSWRTAFLTLRDENSASPPCATIVRLLDKLILSPSDSLVAAAPQLPPHELTSDLILLLELARDLSYYQQGIEDVTQTFVKLSALIHAISHSSSLEMNSIMWGLVLDSFKRIVQCFIWGNSCFLVLHPSISLKLLRLLFSLYQTAASPSENGQLLNFVLEVVACFQGDSKHSTYFSDNYSVSRGVCEVLTIAFAMIGEAYSRVGASLPVEIWKSTIVVLRKVMDILASKGLLMEDYTVATFYVELLQCLHLVLAEPRGYLAEHVAGFVASLRIFFRYGLVNKPSVMNQPTNHLKGVGSTSQNMPFEVSNQPKSGPYRPPHLRKKVAANQQRKHEESLVSSGHEFISSDSDCSDNDGSVMDNSKAYLAKARLAAIICVQDLCRADPKLFTAQWTMLLPSNDVLQHRNYDTTLMSCFLSDPSLKVRIEAASTIMAMLDGPASVPLQVAEFKEHSKHGSFTTLSSSLGHILMQLHSGTLYLIKHETSNRVLALSFKILMLLIASTPYSRMPPELLSRIISSLQSTIEKGFPYHNDRNSLLAASIVCLTRALSVPASMCVNNMLLGEISSGALATLLLSSSAWLSGHERCLEGQSSGVLFTLFQYSERLSTPSISLEALQALKSLSHNYPNVMTLCWEQISSIIYGVLSTFPDESSRLWRGNVEQTAASLKERVTTAAVKVLDESLRAISGFKGTEDLSTDKSLDSPFTSDFVKTKAISSAPSYSLETPVSTVDDSQTCILASERWLEATIKHMPLIINHSSAMVRAASVTCFAGMTSPVFISLPEDKQEYLTVSSINAALYDEVPSVRSAACRAIGVIGCFPQIYHSAEVLEKFILAAECNAHDSLVSVRITASWALANICDSLSHCLDALYAGRSSIGSTKCFEYTSLLVDSALRLARDNDKVKANAVRGLGNLARSIQFIKQLPINGDPLYSMPSKIEYHGGKGFKDHVEKRSQSVRSSPGSFDWLDQMVQAFLSCVTTGNVKVQWNVCHALSNLFLNKSLKLQDMDWTSSVFSILLLLLRDSSNFKIRIQAAAALAAPETINDYGKSYYDVVKSVEHIVENFKSDQIAEPSNFKYRIALEKQLTSTMLHLLALASRCDQRAIQDLLVKKASFLEVWIQNLCSSVGDTSNSLDEAKHASVDQKRDVIYRTIQSLVQVYESSNHHLLAQRFEKIGLQLE</sequence>
<reference evidence="2" key="2">
    <citation type="submission" date="2020-08" db="EMBL/GenBank/DDBJ databases">
        <title>Plant Genome Project.</title>
        <authorList>
            <person name="Zhang R.-G."/>
        </authorList>
    </citation>
    <scope>NUCLEOTIDE SEQUENCE</scope>
    <source>
        <strain evidence="2">Huo1</strain>
        <tissue evidence="2">Leaf</tissue>
    </source>
</reference>
<feature type="domain" description="DUF4042" evidence="1">
    <location>
        <begin position="373"/>
        <end position="555"/>
    </location>
</feature>
<dbReference type="Pfam" id="PF13251">
    <property type="entry name" value="DUF4042"/>
    <property type="match status" value="1"/>
</dbReference>
<reference evidence="2" key="1">
    <citation type="submission" date="2018-01" db="EMBL/GenBank/DDBJ databases">
        <authorList>
            <person name="Mao J.F."/>
        </authorList>
    </citation>
    <scope>NUCLEOTIDE SEQUENCE</scope>
    <source>
        <strain evidence="2">Huo1</strain>
        <tissue evidence="2">Leaf</tissue>
    </source>
</reference>
<evidence type="ECO:0000259" key="1">
    <source>
        <dbReference type="Pfam" id="PF13251"/>
    </source>
</evidence>
<gene>
    <name evidence="2" type="ORF">SASPL_123308</name>
</gene>
<comment type="caution">
    <text evidence="2">The sequence shown here is derived from an EMBL/GenBank/DDBJ whole genome shotgun (WGS) entry which is preliminary data.</text>
</comment>
<dbReference type="AlphaFoldDB" id="A0A8X8ZTU6"/>